<proteinExistence type="predicted"/>
<dbReference type="AlphaFoldDB" id="A0A220MIN5"/>
<evidence type="ECO:0000313" key="2">
    <source>
        <dbReference type="Proteomes" id="UP000197781"/>
    </source>
</evidence>
<sequence length="234" mass="26601">MALEEIILESRHLGMPEKLIVYTPQRYSPLYSYPVLYVQDGEDYLAMGRMASLLDQLNRDKELPDIIAVFLPVEKSKRNERYHPDGKEHMAYRRFLAEEVVSYVDTHYSTHPLGNARTLLGESLGGVVSLFTALNYPHTFGQVACQSIAMDAKLNRLVADADFSVPQTIYLEIGTEETAVSTGRGTLDLLAANEELREILGMKKATLVYETFEGDHTWGHWQRNLPRMLKMLYG</sequence>
<dbReference type="Gene3D" id="3.40.50.1820">
    <property type="entry name" value="alpha/beta hydrolase"/>
    <property type="match status" value="1"/>
</dbReference>
<dbReference type="RefSeq" id="WP_088908604.1">
    <property type="nucleotide sequence ID" value="NZ_CP018145.1"/>
</dbReference>
<organism evidence="1 2">
    <name type="scientific">Brevibacillus formosus</name>
    <dbReference type="NCBI Taxonomy" id="54913"/>
    <lineage>
        <taxon>Bacteria</taxon>
        <taxon>Bacillati</taxon>
        <taxon>Bacillota</taxon>
        <taxon>Bacilli</taxon>
        <taxon>Bacillales</taxon>
        <taxon>Paenibacillaceae</taxon>
        <taxon>Brevibacillus</taxon>
    </lineage>
</organism>
<dbReference type="Pfam" id="PF00756">
    <property type="entry name" value="Esterase"/>
    <property type="match status" value="1"/>
</dbReference>
<dbReference type="InterPro" id="IPR000801">
    <property type="entry name" value="Esterase-like"/>
</dbReference>
<gene>
    <name evidence="1" type="ORF">BP422_15785</name>
</gene>
<evidence type="ECO:0000313" key="1">
    <source>
        <dbReference type="EMBL" id="ASJ54897.1"/>
    </source>
</evidence>
<dbReference type="KEGG" id="bfm:BP422_15785"/>
<dbReference type="EMBL" id="CP018145">
    <property type="protein sequence ID" value="ASJ54897.1"/>
    <property type="molecule type" value="Genomic_DNA"/>
</dbReference>
<name>A0A220MIN5_9BACL</name>
<dbReference type="PANTHER" id="PTHR48098:SF3">
    <property type="entry name" value="IRON(III) ENTEROBACTIN ESTERASE"/>
    <property type="match status" value="1"/>
</dbReference>
<dbReference type="InterPro" id="IPR050583">
    <property type="entry name" value="Mycobacterial_A85_antigen"/>
</dbReference>
<reference evidence="1 2" key="1">
    <citation type="submission" date="2016-11" db="EMBL/GenBank/DDBJ databases">
        <authorList>
            <person name="Jaros S."/>
            <person name="Januszkiewicz K."/>
            <person name="Wedrychowicz H."/>
        </authorList>
    </citation>
    <scope>NUCLEOTIDE SEQUENCE [LARGE SCALE GENOMIC DNA]</scope>
    <source>
        <strain evidence="1 2">NF2</strain>
    </source>
</reference>
<dbReference type="SUPFAM" id="SSF53474">
    <property type="entry name" value="alpha/beta-Hydrolases"/>
    <property type="match status" value="1"/>
</dbReference>
<dbReference type="PANTHER" id="PTHR48098">
    <property type="entry name" value="ENTEROCHELIN ESTERASE-RELATED"/>
    <property type="match status" value="1"/>
</dbReference>
<dbReference type="Proteomes" id="UP000197781">
    <property type="component" value="Chromosome"/>
</dbReference>
<dbReference type="InterPro" id="IPR029058">
    <property type="entry name" value="AB_hydrolase_fold"/>
</dbReference>
<accession>A0A220MIN5</accession>
<protein>
    <submittedName>
        <fullName evidence="1">Enterochelin esterase</fullName>
    </submittedName>
</protein>